<dbReference type="Proteomes" id="UP000182448">
    <property type="component" value="Unassembled WGS sequence"/>
</dbReference>
<dbReference type="RefSeq" id="WP_074427429.1">
    <property type="nucleotide sequence ID" value="NZ_BJEG01000006.1"/>
</dbReference>
<name>A0A4Y4G129_WEIHE</name>
<dbReference type="EMBL" id="FMAW01000008">
    <property type="protein sequence ID" value="SCB95293.1"/>
    <property type="molecule type" value="Genomic_DNA"/>
</dbReference>
<reference evidence="2 3" key="1">
    <citation type="submission" date="2016-08" db="EMBL/GenBank/DDBJ databases">
        <authorList>
            <person name="Varghese N."/>
            <person name="Submissions Spin"/>
        </authorList>
    </citation>
    <scope>NUCLEOTIDE SEQUENCE [LARGE SCALE GENOMIC DNA]</scope>
    <source>
        <strain evidence="2 3">R-53116</strain>
    </source>
</reference>
<evidence type="ECO:0000313" key="4">
    <source>
        <dbReference type="Proteomes" id="UP000585749"/>
    </source>
</evidence>
<keyword evidence="3" id="KW-1185">Reference proteome</keyword>
<reference evidence="1 4" key="2">
    <citation type="submission" date="2020-04" db="EMBL/GenBank/DDBJ databases">
        <title>MicrobeNet Type strains.</title>
        <authorList>
            <person name="Nicholson A.C."/>
        </authorList>
    </citation>
    <scope>NUCLEOTIDE SEQUENCE [LARGE SCALE GENOMIC DNA]</scope>
    <source>
        <strain evidence="1 4">CCUG 33494</strain>
    </source>
</reference>
<evidence type="ECO:0000313" key="3">
    <source>
        <dbReference type="Proteomes" id="UP000182448"/>
    </source>
</evidence>
<dbReference type="Proteomes" id="UP000585749">
    <property type="component" value="Unassembled WGS sequence"/>
</dbReference>
<evidence type="ECO:0000313" key="1">
    <source>
        <dbReference type="EMBL" id="NKY67086.1"/>
    </source>
</evidence>
<dbReference type="GeneID" id="72424206"/>
<protein>
    <submittedName>
        <fullName evidence="1">Uncharacterized protein</fullName>
    </submittedName>
</protein>
<organism evidence="1 4">
    <name type="scientific">Weissella hellenica</name>
    <dbReference type="NCBI Taxonomy" id="46256"/>
    <lineage>
        <taxon>Bacteria</taxon>
        <taxon>Bacillati</taxon>
        <taxon>Bacillota</taxon>
        <taxon>Bacilli</taxon>
        <taxon>Lactobacillales</taxon>
        <taxon>Lactobacillaceae</taxon>
        <taxon>Weissella</taxon>
    </lineage>
</organism>
<dbReference type="AlphaFoldDB" id="A0A4Y4G129"/>
<accession>A0A4Y4G129</accession>
<comment type="caution">
    <text evidence="1">The sequence shown here is derived from an EMBL/GenBank/DDBJ whole genome shotgun (WGS) entry which is preliminary data.</text>
</comment>
<gene>
    <name evidence="2" type="ORF">GA0061075_10817</name>
    <name evidence="1" type="ORF">HF960_05290</name>
</gene>
<evidence type="ECO:0000313" key="2">
    <source>
        <dbReference type="EMBL" id="SCB95293.1"/>
    </source>
</evidence>
<dbReference type="EMBL" id="JAAXPM010000006">
    <property type="protein sequence ID" value="NKY67086.1"/>
    <property type="molecule type" value="Genomic_DNA"/>
</dbReference>
<proteinExistence type="predicted"/>
<dbReference type="OrthoDB" id="2147256at2"/>
<sequence>MAILYTAPSETVTYALLVDDQQGLVSQVYCLQTSALQQQSQIVLPDMMALHTKQTQLVANLNYWLWPIDQRSNQFPSETKTHHQKA</sequence>